<accession>A0A1T4N006</accession>
<dbReference type="Pfam" id="PF13432">
    <property type="entry name" value="TPR_16"/>
    <property type="match status" value="1"/>
</dbReference>
<evidence type="ECO:0000256" key="1">
    <source>
        <dbReference type="PROSITE-ProRule" id="PRU00339"/>
    </source>
</evidence>
<dbReference type="OrthoDB" id="9766710at2"/>
<dbReference type="PROSITE" id="PS50293">
    <property type="entry name" value="TPR_REGION"/>
    <property type="match status" value="1"/>
</dbReference>
<proteinExistence type="predicted"/>
<name>A0A1T4N006_9HYPH</name>
<evidence type="ECO:0000313" key="5">
    <source>
        <dbReference type="Proteomes" id="UP000190135"/>
    </source>
</evidence>
<feature type="signal peptide" evidence="3">
    <location>
        <begin position="1"/>
        <end position="24"/>
    </location>
</feature>
<dbReference type="STRING" id="1365950.SAMN05428963_102367"/>
<organism evidence="4 5">
    <name type="scientific">Consotaella salsifontis</name>
    <dbReference type="NCBI Taxonomy" id="1365950"/>
    <lineage>
        <taxon>Bacteria</taxon>
        <taxon>Pseudomonadati</taxon>
        <taxon>Pseudomonadota</taxon>
        <taxon>Alphaproteobacteria</taxon>
        <taxon>Hyphomicrobiales</taxon>
        <taxon>Aurantimonadaceae</taxon>
        <taxon>Consotaella</taxon>
    </lineage>
</organism>
<dbReference type="SMART" id="SM00028">
    <property type="entry name" value="TPR"/>
    <property type="match status" value="8"/>
</dbReference>
<keyword evidence="1" id="KW-0802">TPR repeat</keyword>
<dbReference type="Proteomes" id="UP000190135">
    <property type="component" value="Unassembled WGS sequence"/>
</dbReference>
<keyword evidence="5" id="KW-1185">Reference proteome</keyword>
<evidence type="ECO:0000313" key="4">
    <source>
        <dbReference type="EMBL" id="SJZ72690.1"/>
    </source>
</evidence>
<dbReference type="Gene3D" id="1.25.40.10">
    <property type="entry name" value="Tetratricopeptide repeat domain"/>
    <property type="match status" value="4"/>
</dbReference>
<sequence length="616" mass="67512">MQTPRFFRLVCAGALILATAPVHTALASGGQPASSDRRPEYPAHSLAGAYLAAKSAQLAGDLSTATQYYSQALSLDPKAEELQQDALFAFLADGRFEEGVELASKLRNSSEASKVARITLGVDALRHGEFDRAIKEFDIPNLSDLDALLLGHLSAWAEVGAGHVDEAMKRLDGLKGVAWYPIFNDYQRGLMAAYAERQGVARQALSRVLNDETGARTSADAYLAAAEALARIEARSGNRDAAIAALDKGLALSSDYDPLVRLRERINAGETIEPPIANVRQGVAETLYILGQAVNRGEGQQVALLYFQLAHAAAPADSLLLVALAGIAERSERLDLAISYYSKIPEDSALRRTADLQMGLDLWYSKKKDEAKEHLNQALKRYPRNLQAHLALADVLSADKDYQGAAKILDEAVKLIKGDSRSSWNVYYQRGIAYERQGKWDKAEPNFKKALELVPNQPQVLNYLGYSWVDMNRNLKEGLEMIRKAVELRPNDGYIIDSLGWAYYRMGRYDESVEQLERAILLNPADPTINDHLGDAYWQVGRKREARFQWQRALSGDPKPEAKDAQRIAAKISKGLDQASNDARSNQPPANTPAGGAATATTPDKPSGDKPAQPDK</sequence>
<feature type="repeat" description="TPR" evidence="1">
    <location>
        <begin position="424"/>
        <end position="457"/>
    </location>
</feature>
<feature type="compositionally biased region" description="Basic and acidic residues" evidence="2">
    <location>
        <begin position="606"/>
        <end position="616"/>
    </location>
</feature>
<dbReference type="SUPFAM" id="SSF48452">
    <property type="entry name" value="TPR-like"/>
    <property type="match status" value="3"/>
</dbReference>
<dbReference type="EMBL" id="FUXL01000002">
    <property type="protein sequence ID" value="SJZ72690.1"/>
    <property type="molecule type" value="Genomic_DNA"/>
</dbReference>
<dbReference type="Pfam" id="PF00515">
    <property type="entry name" value="TPR_1"/>
    <property type="match status" value="1"/>
</dbReference>
<reference evidence="4 5" key="1">
    <citation type="submission" date="2017-02" db="EMBL/GenBank/DDBJ databases">
        <authorList>
            <person name="Peterson S.W."/>
        </authorList>
    </citation>
    <scope>NUCLEOTIDE SEQUENCE [LARGE SCALE GENOMIC DNA]</scope>
    <source>
        <strain evidence="4 5">USBA 369</strain>
    </source>
</reference>
<feature type="repeat" description="TPR" evidence="1">
    <location>
        <begin position="493"/>
        <end position="526"/>
    </location>
</feature>
<dbReference type="PROSITE" id="PS50005">
    <property type="entry name" value="TPR"/>
    <property type="match status" value="2"/>
</dbReference>
<feature type="region of interest" description="Disordered" evidence="2">
    <location>
        <begin position="570"/>
        <end position="616"/>
    </location>
</feature>
<dbReference type="Pfam" id="PF13414">
    <property type="entry name" value="TPR_11"/>
    <property type="match status" value="1"/>
</dbReference>
<feature type="compositionally biased region" description="Polar residues" evidence="2">
    <location>
        <begin position="578"/>
        <end position="587"/>
    </location>
</feature>
<evidence type="ECO:0000256" key="2">
    <source>
        <dbReference type="SAM" id="MobiDB-lite"/>
    </source>
</evidence>
<dbReference type="PANTHER" id="PTHR12558">
    <property type="entry name" value="CELL DIVISION CYCLE 16,23,27"/>
    <property type="match status" value="1"/>
</dbReference>
<dbReference type="AlphaFoldDB" id="A0A1T4N006"/>
<dbReference type="InterPro" id="IPR019734">
    <property type="entry name" value="TPR_rpt"/>
</dbReference>
<feature type="compositionally biased region" description="Low complexity" evidence="2">
    <location>
        <begin position="588"/>
        <end position="603"/>
    </location>
</feature>
<evidence type="ECO:0000256" key="3">
    <source>
        <dbReference type="SAM" id="SignalP"/>
    </source>
</evidence>
<gene>
    <name evidence="4" type="ORF">SAMN05428963_102367</name>
</gene>
<keyword evidence="3" id="KW-0732">Signal</keyword>
<dbReference type="PANTHER" id="PTHR12558:SF13">
    <property type="entry name" value="CELL DIVISION CYCLE PROTEIN 27 HOMOLOG"/>
    <property type="match status" value="1"/>
</dbReference>
<feature type="chain" id="PRO_5012504518" evidence="3">
    <location>
        <begin position="25"/>
        <end position="616"/>
    </location>
</feature>
<protein>
    <submittedName>
        <fullName evidence="4">Tetratricopeptide repeat-containing protein</fullName>
    </submittedName>
</protein>
<dbReference type="InterPro" id="IPR011990">
    <property type="entry name" value="TPR-like_helical_dom_sf"/>
</dbReference>
<dbReference type="RefSeq" id="WP_078707021.1">
    <property type="nucleotide sequence ID" value="NZ_FUXL01000002.1"/>
</dbReference>